<dbReference type="Gene3D" id="3.30.200.20">
    <property type="entry name" value="Phosphorylase Kinase, domain 1"/>
    <property type="match status" value="1"/>
</dbReference>
<dbReference type="OMA" id="YAMYCLT"/>
<feature type="compositionally biased region" description="Polar residues" evidence="9">
    <location>
        <begin position="231"/>
        <end position="244"/>
    </location>
</feature>
<dbReference type="GeneID" id="2913236"/>
<dbReference type="InterPro" id="IPR011009">
    <property type="entry name" value="Kinase-like_dom_sf"/>
</dbReference>
<feature type="domain" description="Protein kinase" evidence="10">
    <location>
        <begin position="395"/>
        <end position="863"/>
    </location>
</feature>
<comment type="catalytic activity">
    <reaction evidence="8">
        <text>L-seryl-[protein] + ATP = O-phospho-L-seryl-[protein] + ADP + H(+)</text>
        <dbReference type="Rhea" id="RHEA:17989"/>
        <dbReference type="Rhea" id="RHEA-COMP:9863"/>
        <dbReference type="Rhea" id="RHEA-COMP:11604"/>
        <dbReference type="ChEBI" id="CHEBI:15378"/>
        <dbReference type="ChEBI" id="CHEBI:29999"/>
        <dbReference type="ChEBI" id="CHEBI:30616"/>
        <dbReference type="ChEBI" id="CHEBI:83421"/>
        <dbReference type="ChEBI" id="CHEBI:456216"/>
        <dbReference type="EC" id="2.7.11.1"/>
    </reaction>
</comment>
<accession>Q6BX88</accession>
<dbReference type="Pfam" id="PF00069">
    <property type="entry name" value="Pkinase"/>
    <property type="match status" value="2"/>
</dbReference>
<evidence type="ECO:0000313" key="12">
    <source>
        <dbReference type="Proteomes" id="UP000000599"/>
    </source>
</evidence>
<dbReference type="FunCoup" id="Q6BX88">
    <property type="interactions" value="269"/>
</dbReference>
<evidence type="ECO:0000313" key="11">
    <source>
        <dbReference type="EMBL" id="CAG85176.2"/>
    </source>
</evidence>
<dbReference type="GO" id="GO:0005524">
    <property type="term" value="F:ATP binding"/>
    <property type="evidence" value="ECO:0007669"/>
    <property type="project" value="UniProtKB-KW"/>
</dbReference>
<feature type="compositionally biased region" description="Polar residues" evidence="9">
    <location>
        <begin position="434"/>
        <end position="453"/>
    </location>
</feature>
<feature type="compositionally biased region" description="Low complexity" evidence="9">
    <location>
        <begin position="245"/>
        <end position="257"/>
    </location>
</feature>
<evidence type="ECO:0000256" key="1">
    <source>
        <dbReference type="ARBA" id="ARBA00012513"/>
    </source>
</evidence>
<keyword evidence="5" id="KW-0418">Kinase</keyword>
<proteinExistence type="predicted"/>
<dbReference type="PANTHER" id="PTHR24343">
    <property type="entry name" value="SERINE/THREONINE KINASE"/>
    <property type="match status" value="1"/>
</dbReference>
<feature type="compositionally biased region" description="Basic and acidic residues" evidence="9">
    <location>
        <begin position="786"/>
        <end position="797"/>
    </location>
</feature>
<dbReference type="PROSITE" id="PS50011">
    <property type="entry name" value="PROTEIN_KINASE_DOM"/>
    <property type="match status" value="1"/>
</dbReference>
<sequence length="863" mass="96227">MDIPLKSQPKVSMVSLLDETKFTLGSYDGNDLEYDENEIEYEHESNDMGSQRGSRDIDSSSGNMGSINEVIADKKDNNYRLSRRQNKADSSRDEIRSPFEESRRRSGTRTHSPDSDHSPMSPNNEYTTGFSEYLSGLEDEYIPGLNFGDMVYKWNRPSDQNLAGLYGGAVSTSTSTSTSNTPSSRDASYLDLNKLHAKVSPQPIALRGHLNSNNKHSFSKLSDFMKASRVPKNTSSTAPATTNKDVNNSTSTLTSTVDSDHKKRRLKSSQIVDPSTGDINYELILSSLPPNFNDLPYSQRRKVVKSFSDSIDYSQFSLFAKQYLNEKMPSSAGRTPGSGSNNGSFARRSRHNSTNTVAGRLLALSSSSSSDLKKMEEAQPKKNNVDEKGAIVMGFKLGKIIGFGAWGTIRECSGEGGVIKAVKIVKSSRNIDSVSAPSLSQSNRNSPTHSRPPQHNPKVLEVFKKEINIWKRLQHDNILPLIDHLETDTAIFCITNRIFGGTLFELVSSWGIYNFGMQNMTGPVSFSIESQRMRLSQTKTFIKQIISALTYLHEEMGVVHGDLKLENALVDDRNKDDLKVILCDFGMSRVYTSRVSKKSSFLSPTQNSPSSTIRSKSSTTDLRKPYYGGDTKNTRHLFTDDSKIGMDHMFKQLGPSLQSVDLTPEHSHHTLYQFHNSNKITEGKIDSGLPHSHIGSLPYASPELLLPSPPPLGPSADIWALGVLMYTMCTGKLPFQHPYEPTLRSIITSGDYNKSDLKKACLLQWVLADDSESESESNSNADSGAEVEKSERSEKAGKRSNSMFSSSLVDNKREREIDELHDQWLQYNKSEFSWLFDIIKGSLQANITKRWDLNKIYDSVHIC</sequence>
<feature type="region of interest" description="Disordered" evidence="9">
    <location>
        <begin position="773"/>
        <end position="807"/>
    </location>
</feature>
<feature type="region of interest" description="Disordered" evidence="9">
    <location>
        <begin position="229"/>
        <end position="271"/>
    </location>
</feature>
<feature type="compositionally biased region" description="Low complexity" evidence="9">
    <location>
        <begin position="608"/>
        <end position="620"/>
    </location>
</feature>
<feature type="compositionally biased region" description="Basic and acidic residues" evidence="9">
    <location>
        <begin position="86"/>
        <end position="104"/>
    </location>
</feature>
<evidence type="ECO:0000256" key="8">
    <source>
        <dbReference type="ARBA" id="ARBA00048679"/>
    </source>
</evidence>
<feature type="compositionally biased region" description="Acidic residues" evidence="9">
    <location>
        <begin position="30"/>
        <end position="39"/>
    </location>
</feature>
<dbReference type="Proteomes" id="UP000000599">
    <property type="component" value="Chromosome B"/>
</dbReference>
<evidence type="ECO:0000256" key="5">
    <source>
        <dbReference type="ARBA" id="ARBA00022777"/>
    </source>
</evidence>
<dbReference type="eggNOG" id="KOG0032">
    <property type="taxonomic scope" value="Eukaryota"/>
</dbReference>
<feature type="region of interest" description="Disordered" evidence="9">
    <location>
        <begin position="328"/>
        <end position="358"/>
    </location>
</feature>
<evidence type="ECO:0000256" key="6">
    <source>
        <dbReference type="ARBA" id="ARBA00022840"/>
    </source>
</evidence>
<dbReference type="EC" id="2.7.11.1" evidence="1"/>
<organism evidence="11 12">
    <name type="scientific">Debaryomyces hansenii (strain ATCC 36239 / CBS 767 / BCRC 21394 / JCM 1990 / NBRC 0083 / IGC 2968)</name>
    <name type="common">Yeast</name>
    <name type="synonym">Torulaspora hansenii</name>
    <dbReference type="NCBI Taxonomy" id="284592"/>
    <lineage>
        <taxon>Eukaryota</taxon>
        <taxon>Fungi</taxon>
        <taxon>Dikarya</taxon>
        <taxon>Ascomycota</taxon>
        <taxon>Saccharomycotina</taxon>
        <taxon>Pichiomycetes</taxon>
        <taxon>Debaryomycetaceae</taxon>
        <taxon>Debaryomyces</taxon>
    </lineage>
</organism>
<keyword evidence="4" id="KW-0547">Nucleotide-binding</keyword>
<dbReference type="EMBL" id="CR382134">
    <property type="protein sequence ID" value="CAG85176.2"/>
    <property type="molecule type" value="Genomic_DNA"/>
</dbReference>
<evidence type="ECO:0000256" key="3">
    <source>
        <dbReference type="ARBA" id="ARBA00022679"/>
    </source>
</evidence>
<comment type="catalytic activity">
    <reaction evidence="7">
        <text>L-threonyl-[protein] + ATP = O-phospho-L-threonyl-[protein] + ADP + H(+)</text>
        <dbReference type="Rhea" id="RHEA:46608"/>
        <dbReference type="Rhea" id="RHEA-COMP:11060"/>
        <dbReference type="Rhea" id="RHEA-COMP:11605"/>
        <dbReference type="ChEBI" id="CHEBI:15378"/>
        <dbReference type="ChEBI" id="CHEBI:30013"/>
        <dbReference type="ChEBI" id="CHEBI:30616"/>
        <dbReference type="ChEBI" id="CHEBI:61977"/>
        <dbReference type="ChEBI" id="CHEBI:456216"/>
        <dbReference type="EC" id="2.7.11.1"/>
    </reaction>
</comment>
<evidence type="ECO:0000256" key="9">
    <source>
        <dbReference type="SAM" id="MobiDB-lite"/>
    </source>
</evidence>
<keyword evidence="3" id="KW-0808">Transferase</keyword>
<evidence type="ECO:0000256" key="7">
    <source>
        <dbReference type="ARBA" id="ARBA00047899"/>
    </source>
</evidence>
<dbReference type="SMART" id="SM00220">
    <property type="entry name" value="S_TKc"/>
    <property type="match status" value="1"/>
</dbReference>
<keyword evidence="6" id="KW-0067">ATP-binding</keyword>
<keyword evidence="12" id="KW-1185">Reference proteome</keyword>
<dbReference type="PANTHER" id="PTHR24343:SF572">
    <property type="entry name" value="FATTY ACYL-COA SYNTHETASE AND RNA PROCESSING-ASSOCIATED KINASE 1-RELATED"/>
    <property type="match status" value="1"/>
</dbReference>
<reference evidence="11 12" key="1">
    <citation type="journal article" date="2004" name="Nature">
        <title>Genome evolution in yeasts.</title>
        <authorList>
            <consortium name="Genolevures"/>
            <person name="Dujon B."/>
            <person name="Sherman D."/>
            <person name="Fischer G."/>
            <person name="Durrens P."/>
            <person name="Casaregola S."/>
            <person name="Lafontaine I."/>
            <person name="de Montigny J."/>
            <person name="Marck C."/>
            <person name="Neuveglise C."/>
            <person name="Talla E."/>
            <person name="Goffard N."/>
            <person name="Frangeul L."/>
            <person name="Aigle M."/>
            <person name="Anthouard V."/>
            <person name="Babour A."/>
            <person name="Barbe V."/>
            <person name="Barnay S."/>
            <person name="Blanchin S."/>
            <person name="Beckerich J.M."/>
            <person name="Beyne E."/>
            <person name="Bleykasten C."/>
            <person name="Boisrame A."/>
            <person name="Boyer J."/>
            <person name="Cattolico L."/>
            <person name="Confanioleri F."/>
            <person name="de Daruvar A."/>
            <person name="Despons L."/>
            <person name="Fabre E."/>
            <person name="Fairhead C."/>
            <person name="Ferry-Dumazet H."/>
            <person name="Groppi A."/>
            <person name="Hantraye F."/>
            <person name="Hennequin C."/>
            <person name="Jauniaux N."/>
            <person name="Joyet P."/>
            <person name="Kachouri R."/>
            <person name="Kerrest A."/>
            <person name="Koszul R."/>
            <person name="Lemaire M."/>
            <person name="Lesur I."/>
            <person name="Ma L."/>
            <person name="Muller H."/>
            <person name="Nicaud J.M."/>
            <person name="Nikolski M."/>
            <person name="Oztas S."/>
            <person name="Ozier-Kalogeropoulos O."/>
            <person name="Pellenz S."/>
            <person name="Potier S."/>
            <person name="Richard G.F."/>
            <person name="Straub M.L."/>
            <person name="Suleau A."/>
            <person name="Swennene D."/>
            <person name="Tekaia F."/>
            <person name="Wesolowski-Louvel M."/>
            <person name="Westhof E."/>
            <person name="Wirth B."/>
            <person name="Zeniou-Meyer M."/>
            <person name="Zivanovic I."/>
            <person name="Bolotin-Fukuhara M."/>
            <person name="Thierry A."/>
            <person name="Bouchier C."/>
            <person name="Caudron B."/>
            <person name="Scarpelli C."/>
            <person name="Gaillardin C."/>
            <person name="Weissenbach J."/>
            <person name="Wincker P."/>
            <person name="Souciet J.L."/>
        </authorList>
    </citation>
    <scope>NUCLEOTIDE SEQUENCE [LARGE SCALE GENOMIC DNA]</scope>
    <source>
        <strain evidence="12">ATCC 36239 / CBS 767 / BCRC 21394 / JCM 1990 / NBRC 0083 / IGC 2968</strain>
    </source>
</reference>
<dbReference type="AlphaFoldDB" id="Q6BX88"/>
<protein>
    <recommendedName>
        <fullName evidence="1">non-specific serine/threonine protein kinase</fullName>
        <ecNumber evidence="1">2.7.11.1</ecNumber>
    </recommendedName>
</protein>
<dbReference type="OrthoDB" id="4062651at2759"/>
<dbReference type="InParanoid" id="Q6BX88"/>
<feature type="region of interest" description="Disordered" evidence="9">
    <location>
        <begin position="600"/>
        <end position="627"/>
    </location>
</feature>
<keyword evidence="2" id="KW-0723">Serine/threonine-protein kinase</keyword>
<dbReference type="SUPFAM" id="SSF56112">
    <property type="entry name" value="Protein kinase-like (PK-like)"/>
    <property type="match status" value="1"/>
</dbReference>
<dbReference type="GO" id="GO:0005938">
    <property type="term" value="C:cell cortex"/>
    <property type="evidence" value="ECO:0007669"/>
    <property type="project" value="TreeGrafter"/>
</dbReference>
<name>Q6BX88_DEBHA</name>
<dbReference type="InterPro" id="IPR000719">
    <property type="entry name" value="Prot_kinase_dom"/>
</dbReference>
<dbReference type="InterPro" id="IPR016241">
    <property type="entry name" value="Nnk1"/>
</dbReference>
<evidence type="ECO:0000259" key="10">
    <source>
        <dbReference type="PROSITE" id="PS50011"/>
    </source>
</evidence>
<gene>
    <name evidence="11" type="ordered locus">DEHA2B05038g</name>
</gene>
<feature type="region of interest" description="Disordered" evidence="9">
    <location>
        <begin position="27"/>
        <end position="129"/>
    </location>
</feature>
<dbReference type="RefSeq" id="XP_457181.2">
    <property type="nucleotide sequence ID" value="XM_457181.1"/>
</dbReference>
<evidence type="ECO:0000256" key="2">
    <source>
        <dbReference type="ARBA" id="ARBA00022527"/>
    </source>
</evidence>
<dbReference type="GO" id="GO:0004674">
    <property type="term" value="F:protein serine/threonine kinase activity"/>
    <property type="evidence" value="ECO:0007669"/>
    <property type="project" value="UniProtKB-KW"/>
</dbReference>
<dbReference type="PIRSF" id="PIRSF000610">
    <property type="entry name" value="Ser/Thr_PK_YKL171w_prd"/>
    <property type="match status" value="1"/>
</dbReference>
<dbReference type="VEuPathDB" id="FungiDB:DEHA2B05038g"/>
<dbReference type="HOGENOM" id="CLU_010370_1_0_1"/>
<evidence type="ECO:0000256" key="4">
    <source>
        <dbReference type="ARBA" id="ARBA00022741"/>
    </source>
</evidence>
<dbReference type="KEGG" id="dha:DEHA2B05038g"/>
<feature type="region of interest" description="Disordered" evidence="9">
    <location>
        <begin position="434"/>
        <end position="457"/>
    </location>
</feature>
<dbReference type="Gene3D" id="1.10.510.10">
    <property type="entry name" value="Transferase(Phosphotransferase) domain 1"/>
    <property type="match status" value="2"/>
</dbReference>